<dbReference type="EMBL" id="JADOUA010000001">
    <property type="protein sequence ID" value="MBG6092603.1"/>
    <property type="molecule type" value="Genomic_DNA"/>
</dbReference>
<organism evidence="1 2">
    <name type="scientific">Actinomadura viridis</name>
    <dbReference type="NCBI Taxonomy" id="58110"/>
    <lineage>
        <taxon>Bacteria</taxon>
        <taxon>Bacillati</taxon>
        <taxon>Actinomycetota</taxon>
        <taxon>Actinomycetes</taxon>
        <taxon>Streptosporangiales</taxon>
        <taxon>Thermomonosporaceae</taxon>
        <taxon>Actinomadura</taxon>
    </lineage>
</organism>
<gene>
    <name evidence="1" type="ORF">IW256_006716</name>
</gene>
<dbReference type="Proteomes" id="UP000614047">
    <property type="component" value="Unassembled WGS sequence"/>
</dbReference>
<protein>
    <recommendedName>
        <fullName evidence="3">CU044_5270 family protein</fullName>
    </recommendedName>
</protein>
<accession>A0A931DTW9</accession>
<reference evidence="1" key="1">
    <citation type="submission" date="2020-11" db="EMBL/GenBank/DDBJ databases">
        <title>Sequencing the genomes of 1000 actinobacteria strains.</title>
        <authorList>
            <person name="Klenk H.-P."/>
        </authorList>
    </citation>
    <scope>NUCLEOTIDE SEQUENCE</scope>
    <source>
        <strain evidence="1">DSM 43175</strain>
    </source>
</reference>
<evidence type="ECO:0008006" key="3">
    <source>
        <dbReference type="Google" id="ProtNLM"/>
    </source>
</evidence>
<evidence type="ECO:0000313" key="1">
    <source>
        <dbReference type="EMBL" id="MBG6092603.1"/>
    </source>
</evidence>
<name>A0A931DTW9_9ACTN</name>
<proteinExistence type="predicted"/>
<sequence>MNRMNDEMDEEMTMVRSLLPDPPPPSARATAEALAALEADIAGRDTGRRVRTGRTAPVRRVLPSLRPTALGGLTGLVAAGAAAAVAVATLGGGGDPVAPEAADQPPTARSILLAAAEQAVKESPGRYWRFQRENAQAYRVQGKGGGYTVLGSVTQWDDWRARSASDADVLYTRSLGSRPLTPADAAAWKKAGAPGSLRVRSNDLWLTLTMAPERGIGGRPGEWTSERTRPADRKKLVDQAEEICARIKKYSASEPDVDERCEAVRKKSRMTLEGQRALANDPARFKELLFPRGGPGRTGAADDLMFGFDFLTRQPASPAVRAAAFRELAEIKGVRSIGTVKDGEGRTGIGLAARGEMRHDTGTVYDYQLILEPKTYRILAGQKLVVKAGGGDTGMRPGDVLHQEIVRGAGWTNEKPHHP</sequence>
<keyword evidence="2" id="KW-1185">Reference proteome</keyword>
<dbReference type="RefSeq" id="WP_197014761.1">
    <property type="nucleotide sequence ID" value="NZ_BAABES010000009.1"/>
</dbReference>
<evidence type="ECO:0000313" key="2">
    <source>
        <dbReference type="Proteomes" id="UP000614047"/>
    </source>
</evidence>
<comment type="caution">
    <text evidence="1">The sequence shown here is derived from an EMBL/GenBank/DDBJ whole genome shotgun (WGS) entry which is preliminary data.</text>
</comment>
<dbReference type="AlphaFoldDB" id="A0A931DTW9"/>